<evidence type="ECO:0000256" key="2">
    <source>
        <dbReference type="RuleBase" id="RU000406"/>
    </source>
</evidence>
<proteinExistence type="inferred from homology"/>
<comment type="caution">
    <text evidence="4">The sequence shown here is derived from an EMBL/GenBank/DDBJ whole genome shotgun (WGS) entry which is preliminary data.</text>
</comment>
<evidence type="ECO:0000313" key="6">
    <source>
        <dbReference type="Proteomes" id="UP000663864"/>
    </source>
</evidence>
<protein>
    <recommendedName>
        <fullName evidence="3">Insulin-like domain-containing protein</fullName>
    </recommendedName>
</protein>
<dbReference type="PROSITE" id="PS00262">
    <property type="entry name" value="INSULIN"/>
    <property type="match status" value="1"/>
</dbReference>
<keyword evidence="2" id="KW-0964">Secreted</keyword>
<dbReference type="Proteomes" id="UP000663864">
    <property type="component" value="Unassembled WGS sequence"/>
</dbReference>
<dbReference type="SUPFAM" id="SSF56994">
    <property type="entry name" value="Insulin-like"/>
    <property type="match status" value="1"/>
</dbReference>
<comment type="subcellular location">
    <subcellularLocation>
        <location evidence="2">Secreted</location>
    </subcellularLocation>
</comment>
<gene>
    <name evidence="5" type="ORF">JBS370_LOCUS4050</name>
    <name evidence="4" type="ORF">ZHD862_LOCUS18176</name>
</gene>
<dbReference type="Gene3D" id="1.10.100.10">
    <property type="entry name" value="Insulin-like"/>
    <property type="match status" value="1"/>
</dbReference>
<evidence type="ECO:0000256" key="1">
    <source>
        <dbReference type="ARBA" id="ARBA00009034"/>
    </source>
</evidence>
<evidence type="ECO:0000313" key="5">
    <source>
        <dbReference type="EMBL" id="CAF3606228.1"/>
    </source>
</evidence>
<evidence type="ECO:0000313" key="4">
    <source>
        <dbReference type="EMBL" id="CAF1112208.1"/>
    </source>
</evidence>
<dbReference type="AlphaFoldDB" id="A0A814PY67"/>
<comment type="similarity">
    <text evidence="1 2">Belongs to the insulin family.</text>
</comment>
<sequence>MTSFVNGKNTNNQRLKLLSRHKPISIKICGLALIRLLDVVCNRTRQLLMRNGISSSSSTWKPRFNIKDNLYLSTISITDYTQFNDTLIDDCCLQACTLKVLLKYC</sequence>
<dbReference type="GO" id="GO:0005179">
    <property type="term" value="F:hormone activity"/>
    <property type="evidence" value="ECO:0007669"/>
    <property type="project" value="InterPro"/>
</dbReference>
<evidence type="ECO:0000259" key="3">
    <source>
        <dbReference type="SMART" id="SM00078"/>
    </source>
</evidence>
<name>A0A814PY67_9BILA</name>
<dbReference type="EMBL" id="CAJNOT010000933">
    <property type="protein sequence ID" value="CAF1112208.1"/>
    <property type="molecule type" value="Genomic_DNA"/>
</dbReference>
<dbReference type="SMART" id="SM00078">
    <property type="entry name" value="IlGF"/>
    <property type="match status" value="1"/>
</dbReference>
<feature type="domain" description="Insulin-like" evidence="3">
    <location>
        <begin position="26"/>
        <end position="105"/>
    </location>
</feature>
<dbReference type="Pfam" id="PF00049">
    <property type="entry name" value="Insulin"/>
    <property type="match status" value="1"/>
</dbReference>
<dbReference type="InterPro" id="IPR022352">
    <property type="entry name" value="Ins/IGF/rlx"/>
</dbReference>
<dbReference type="InterPro" id="IPR022353">
    <property type="entry name" value="Insulin_CS"/>
</dbReference>
<reference evidence="4" key="1">
    <citation type="submission" date="2021-02" db="EMBL/GenBank/DDBJ databases">
        <authorList>
            <person name="Nowell W R."/>
        </authorList>
    </citation>
    <scope>NUCLEOTIDE SEQUENCE</scope>
</reference>
<dbReference type="InterPro" id="IPR016179">
    <property type="entry name" value="Insulin-like"/>
</dbReference>
<dbReference type="EMBL" id="CAJOBD010000182">
    <property type="protein sequence ID" value="CAF3606228.1"/>
    <property type="molecule type" value="Genomic_DNA"/>
</dbReference>
<accession>A0A814PY67</accession>
<dbReference type="PRINTS" id="PR00276">
    <property type="entry name" value="INSULINFAMLY"/>
</dbReference>
<dbReference type="GO" id="GO:0005576">
    <property type="term" value="C:extracellular region"/>
    <property type="evidence" value="ECO:0007669"/>
    <property type="project" value="UniProtKB-SubCell"/>
</dbReference>
<dbReference type="InterPro" id="IPR036438">
    <property type="entry name" value="Insulin-like_sf"/>
</dbReference>
<dbReference type="Proteomes" id="UP000663836">
    <property type="component" value="Unassembled WGS sequence"/>
</dbReference>
<organism evidence="4 6">
    <name type="scientific">Rotaria sordida</name>
    <dbReference type="NCBI Taxonomy" id="392033"/>
    <lineage>
        <taxon>Eukaryota</taxon>
        <taxon>Metazoa</taxon>
        <taxon>Spiralia</taxon>
        <taxon>Gnathifera</taxon>
        <taxon>Rotifera</taxon>
        <taxon>Eurotatoria</taxon>
        <taxon>Bdelloidea</taxon>
        <taxon>Philodinida</taxon>
        <taxon>Philodinidae</taxon>
        <taxon>Rotaria</taxon>
    </lineage>
</organism>